<name>A0ABV3ZLX2_9BACT</name>
<dbReference type="EMBL" id="JAULBC010000011">
    <property type="protein sequence ID" value="MEX6690833.1"/>
    <property type="molecule type" value="Genomic_DNA"/>
</dbReference>
<comment type="similarity">
    <text evidence="3">In the C-terminal section; belongs to the bacterial STING family.</text>
</comment>
<keyword evidence="2" id="KW-0051">Antiviral defense</keyword>
<gene>
    <name evidence="6" type="ORF">QTN47_25215</name>
</gene>
<reference evidence="6 7" key="1">
    <citation type="submission" date="2023-07" db="EMBL/GenBank/DDBJ databases">
        <authorList>
            <person name="Lian W.-H."/>
        </authorList>
    </citation>
    <scope>NUCLEOTIDE SEQUENCE [LARGE SCALE GENOMIC DNA]</scope>
    <source>
        <strain evidence="6 7">SYSU DXS3180</strain>
    </source>
</reference>
<protein>
    <recommendedName>
        <fullName evidence="5">Prokaryotic STING domain-containing protein</fullName>
    </recommendedName>
</protein>
<keyword evidence="7" id="KW-1185">Reference proteome</keyword>
<organism evidence="6 7">
    <name type="scientific">Danxiaibacter flavus</name>
    <dbReference type="NCBI Taxonomy" id="3049108"/>
    <lineage>
        <taxon>Bacteria</taxon>
        <taxon>Pseudomonadati</taxon>
        <taxon>Bacteroidota</taxon>
        <taxon>Chitinophagia</taxon>
        <taxon>Chitinophagales</taxon>
        <taxon>Chitinophagaceae</taxon>
        <taxon>Danxiaibacter</taxon>
    </lineage>
</organism>
<keyword evidence="4" id="KW-1133">Transmembrane helix</keyword>
<evidence type="ECO:0000256" key="4">
    <source>
        <dbReference type="SAM" id="Phobius"/>
    </source>
</evidence>
<evidence type="ECO:0000313" key="6">
    <source>
        <dbReference type="EMBL" id="MEX6690833.1"/>
    </source>
</evidence>
<dbReference type="Proteomes" id="UP001560573">
    <property type="component" value="Unassembled WGS sequence"/>
</dbReference>
<dbReference type="InterPro" id="IPR046876">
    <property type="entry name" value="Prok_STING"/>
</dbReference>
<keyword evidence="4" id="KW-0472">Membrane</keyword>
<evidence type="ECO:0000259" key="5">
    <source>
        <dbReference type="Pfam" id="PF20300"/>
    </source>
</evidence>
<dbReference type="Pfam" id="PF20300">
    <property type="entry name" value="prok_STING"/>
    <property type="match status" value="1"/>
</dbReference>
<sequence length="322" mass="37042">MKYADKVVLIAAINTILVAAIPYFAVFFKLSDDAKTRTEQLVYLSAIVVISVLTLFISRKATRNKARIEGFAWGYFYNFIYELSELIIEEDANIQLGSKRLKTAASEKKEVSEVDLQLEYSTEQIRMLIIVPRDLYADYRLAELISNIFEDVIITPSKNTVFPIRKKVMKGLEINKGGRKSLLLIDTPPTTMRAMKLYQESCCNVNHNDAFDDLDKKSKTQFQKVVNDCRNFAPIFKEALEYIISSLSAGMKKQPYKELINMITIDQLIRNIINEDEYRVLKLIGDNIGEKNKNEKQKVIEKINSRKQHLIDRIEEVAIVPL</sequence>
<feature type="domain" description="Prokaryotic STING" evidence="5">
    <location>
        <begin position="70"/>
        <end position="223"/>
    </location>
</feature>
<keyword evidence="4" id="KW-0812">Transmembrane</keyword>
<feature type="transmembrane region" description="Helical" evidence="4">
    <location>
        <begin position="40"/>
        <end position="58"/>
    </location>
</feature>
<evidence type="ECO:0000256" key="3">
    <source>
        <dbReference type="ARBA" id="ARBA00034315"/>
    </source>
</evidence>
<evidence type="ECO:0000313" key="7">
    <source>
        <dbReference type="Proteomes" id="UP001560573"/>
    </source>
</evidence>
<dbReference type="RefSeq" id="WP_369332249.1">
    <property type="nucleotide sequence ID" value="NZ_JAULBC010000011.1"/>
</dbReference>
<proteinExistence type="inferred from homology"/>
<feature type="transmembrane region" description="Helical" evidence="4">
    <location>
        <begin position="7"/>
        <end position="28"/>
    </location>
</feature>
<evidence type="ECO:0000256" key="2">
    <source>
        <dbReference type="ARBA" id="ARBA00023118"/>
    </source>
</evidence>
<keyword evidence="1" id="KW-0547">Nucleotide-binding</keyword>
<evidence type="ECO:0000256" key="1">
    <source>
        <dbReference type="ARBA" id="ARBA00022741"/>
    </source>
</evidence>
<accession>A0ABV3ZLX2</accession>
<comment type="caution">
    <text evidence="6">The sequence shown here is derived from an EMBL/GenBank/DDBJ whole genome shotgun (WGS) entry which is preliminary data.</text>
</comment>